<dbReference type="AlphaFoldDB" id="A0A5J9W5M0"/>
<gene>
    <name evidence="2" type="ORF">EJB05_09700</name>
</gene>
<dbReference type="Gramene" id="TVU43251">
    <property type="protein sequence ID" value="TVU43251"/>
    <property type="gene ID" value="EJB05_09700"/>
</dbReference>
<sequence length="771" mass="83587">MSAVVAPPRVRSRLPPPPQLAWGRPVLPRRVLRPPQDLVTDTGGEFSSSIVSTEGLVSDVDEESEFEFTRIVPKEEGLVFVPAPDSAAAALGTGRRKLTSFVRDGAGILLGEARPLVARDGLLLVRLLPHPCEKKTVLRLCVCDLLTGRRDLLPPLDGAGLIEDEVGDTPSSPLRTMAPACTDRRMATPYSSSTDLQGYLVRFSSDSAASQTWSWSRIPGTLSGPFGSCVAAVTRGAAHWLVIGTGHDGNNSMQILHVSIYAGHVGVTEIPFHALPGLTPPDWSNTWLCTSIVDGRLSFYYLDNNQLRIWNRQDGTEVWQLTQAIQLGTELGLSGTESSLSTVCIGEKSSTMLMINYQDPGNPCVIHLRSRSPAMVAGWESSFNFVPAVPVEMNWYYLLLGTSSVKSGMSDVIPAAAAARCVQDLPEDAVVEILARVPDVVSLFRCTIVCRLWRRLVSDPAFLRRRSWPAGGPCSLVGFFVHPQDLVSDVDEESEFKLTITRMFPTEEGLVFVPAPDSAAAALGTGRRKLTSFVRDGAGIPLDEARPLVARDGLLLVRLLPRPCEKKTVLRLCVCNLLTGKWDLLPPLDGAGLIEDGVSGYAVLTAADHGAGVHRPADGYSSFFQVLLAGICRTDLQGYLVRFSSDSAASQTWSWSRIPGSFSGPYGSYVAAVTRGAAHWLIIGTGLDGNNSMQILDVSIDTGRVGVAEIPFHALPGLTKPDWSNTWLCPSIVDGSLSFYYLDNNQLRIWNRQDGTEVWQLTQAIQLGTEL</sequence>
<evidence type="ECO:0000259" key="1">
    <source>
        <dbReference type="SMART" id="SM00256"/>
    </source>
</evidence>
<organism evidence="2 3">
    <name type="scientific">Eragrostis curvula</name>
    <name type="common">weeping love grass</name>
    <dbReference type="NCBI Taxonomy" id="38414"/>
    <lineage>
        <taxon>Eukaryota</taxon>
        <taxon>Viridiplantae</taxon>
        <taxon>Streptophyta</taxon>
        <taxon>Embryophyta</taxon>
        <taxon>Tracheophyta</taxon>
        <taxon>Spermatophyta</taxon>
        <taxon>Magnoliopsida</taxon>
        <taxon>Liliopsida</taxon>
        <taxon>Poales</taxon>
        <taxon>Poaceae</taxon>
        <taxon>PACMAD clade</taxon>
        <taxon>Chloridoideae</taxon>
        <taxon>Eragrostideae</taxon>
        <taxon>Eragrostidinae</taxon>
        <taxon>Eragrostis</taxon>
    </lineage>
</organism>
<protein>
    <recommendedName>
        <fullName evidence="1">F-box domain-containing protein</fullName>
    </recommendedName>
</protein>
<dbReference type="Proteomes" id="UP000324897">
    <property type="component" value="Unassembled WGS sequence"/>
</dbReference>
<dbReference type="SUPFAM" id="SSF81383">
    <property type="entry name" value="F-box domain"/>
    <property type="match status" value="1"/>
</dbReference>
<dbReference type="CDD" id="cd22157">
    <property type="entry name" value="F-box_AtFBW1-like"/>
    <property type="match status" value="1"/>
</dbReference>
<dbReference type="SUPFAM" id="SSF89372">
    <property type="entry name" value="Fucose-specific lectin"/>
    <property type="match status" value="1"/>
</dbReference>
<feature type="domain" description="F-box" evidence="1">
    <location>
        <begin position="425"/>
        <end position="466"/>
    </location>
</feature>
<proteinExistence type="predicted"/>
<dbReference type="PANTHER" id="PTHR35828:SF25">
    <property type="entry name" value="OS08G0203800 PROTEIN"/>
    <property type="match status" value="1"/>
</dbReference>
<name>A0A5J9W5M0_9POAL</name>
<dbReference type="InterPro" id="IPR036047">
    <property type="entry name" value="F-box-like_dom_sf"/>
</dbReference>
<dbReference type="OrthoDB" id="603189at2759"/>
<dbReference type="SMART" id="SM00256">
    <property type="entry name" value="FBOX"/>
    <property type="match status" value="1"/>
</dbReference>
<dbReference type="InterPro" id="IPR001810">
    <property type="entry name" value="F-box_dom"/>
</dbReference>
<dbReference type="PANTHER" id="PTHR35828">
    <property type="entry name" value="OS08G0203800 PROTEIN-RELATED"/>
    <property type="match status" value="1"/>
</dbReference>
<comment type="caution">
    <text evidence="2">The sequence shown here is derived from an EMBL/GenBank/DDBJ whole genome shotgun (WGS) entry which is preliminary data.</text>
</comment>
<evidence type="ECO:0000313" key="3">
    <source>
        <dbReference type="Proteomes" id="UP000324897"/>
    </source>
</evidence>
<keyword evidence="3" id="KW-1185">Reference proteome</keyword>
<dbReference type="Pfam" id="PF12937">
    <property type="entry name" value="F-box-like"/>
    <property type="match status" value="1"/>
</dbReference>
<dbReference type="EMBL" id="RWGY01000005">
    <property type="protein sequence ID" value="TVU43251.1"/>
    <property type="molecule type" value="Genomic_DNA"/>
</dbReference>
<dbReference type="Gene3D" id="1.20.1280.50">
    <property type="match status" value="1"/>
</dbReference>
<reference evidence="2 3" key="1">
    <citation type="journal article" date="2019" name="Sci. Rep.">
        <title>A high-quality genome of Eragrostis curvula grass provides insights into Poaceae evolution and supports new strategies to enhance forage quality.</title>
        <authorList>
            <person name="Carballo J."/>
            <person name="Santos B.A.C.M."/>
            <person name="Zappacosta D."/>
            <person name="Garbus I."/>
            <person name="Selva J.P."/>
            <person name="Gallo C.A."/>
            <person name="Diaz A."/>
            <person name="Albertini E."/>
            <person name="Caccamo M."/>
            <person name="Echenique V."/>
        </authorList>
    </citation>
    <scope>NUCLEOTIDE SEQUENCE [LARGE SCALE GENOMIC DNA]</scope>
    <source>
        <strain evidence="3">cv. Victoria</strain>
        <tissue evidence="2">Leaf</tissue>
    </source>
</reference>
<accession>A0A5J9W5M0</accession>
<evidence type="ECO:0000313" key="2">
    <source>
        <dbReference type="EMBL" id="TVU43251.1"/>
    </source>
</evidence>